<keyword evidence="6" id="KW-1185">Reference proteome</keyword>
<dbReference type="SMART" id="SM00342">
    <property type="entry name" value="HTH_ARAC"/>
    <property type="match status" value="1"/>
</dbReference>
<dbReference type="STRING" id="991.IW20_02750"/>
<dbReference type="Pfam" id="PF12833">
    <property type="entry name" value="HTH_18"/>
    <property type="match status" value="1"/>
</dbReference>
<accession>A0A086ARV4</accession>
<name>A0A086ARV4_FLAHY</name>
<feature type="domain" description="HTH araC/xylS-type" evidence="2">
    <location>
        <begin position="297"/>
        <end position="388"/>
    </location>
</feature>
<evidence type="ECO:0000313" key="4">
    <source>
        <dbReference type="EMBL" id="OXA96453.1"/>
    </source>
</evidence>
<dbReference type="GO" id="GO:0043565">
    <property type="term" value="F:sequence-specific DNA binding"/>
    <property type="evidence" value="ECO:0007669"/>
    <property type="project" value="InterPro"/>
</dbReference>
<dbReference type="EMBL" id="JPRM01000003">
    <property type="protein sequence ID" value="KFF19418.1"/>
    <property type="molecule type" value="Genomic_DNA"/>
</dbReference>
<proteinExistence type="predicted"/>
<reference evidence="4 6" key="2">
    <citation type="submission" date="2016-11" db="EMBL/GenBank/DDBJ databases">
        <title>Whole genomes of Flavobacteriaceae.</title>
        <authorList>
            <person name="Stine C."/>
            <person name="Li C."/>
            <person name="Tadesse D."/>
        </authorList>
    </citation>
    <scope>NUCLEOTIDE SEQUENCE [LARGE SCALE GENOMIC DNA]</scope>
    <source>
        <strain evidence="4 6">ATCC 29551</strain>
    </source>
</reference>
<protein>
    <submittedName>
        <fullName evidence="3">Histidine kinase</fullName>
    </submittedName>
</protein>
<evidence type="ECO:0000313" key="5">
    <source>
        <dbReference type="Proteomes" id="UP000028712"/>
    </source>
</evidence>
<dbReference type="OrthoDB" id="6283866at2"/>
<dbReference type="GO" id="GO:0003700">
    <property type="term" value="F:DNA-binding transcription factor activity"/>
    <property type="evidence" value="ECO:0007669"/>
    <property type="project" value="InterPro"/>
</dbReference>
<sequence>MIYILLSLFFFIASIAGFAVSFVIIFTKKNLNQNFFLSLCLFSLAIGSIYSFYLSASVLKEFSNFFIMARSFIFLVAPCSFLYIRNVLLPGKMIRKYDWIHFTPFIACFIYIVFSFSDRYVNQLGGLLNEDTIQMTDYLSVKVNAAFPLIIIITWLGYAFVQTIMILKFDLKSTSKLKRYNDKVINWLRIFNIMIIVLFSTLFVHRFLSSSIINIDFVYNAMVSFMLLFTVSWLYFKPQVLYGLREPVAILRNYSSNPIKVEEVKDSLPILSLLTDEKKIAYLITLEKAFLSKKLFLKKNLVIRDLSEETGIPVHHLSSLINSEYNLHFQDYVNLKRIEYFKDKVNDIDWKHLSLEGMAWGSGFKSRTTCFRAFVKHTGKSPSEYFKFIRISSETRNEFSIK</sequence>
<feature type="transmembrane region" description="Helical" evidence="1">
    <location>
        <begin position="34"/>
        <end position="53"/>
    </location>
</feature>
<dbReference type="Gene3D" id="1.10.10.60">
    <property type="entry name" value="Homeodomain-like"/>
    <property type="match status" value="1"/>
</dbReference>
<dbReference type="Proteomes" id="UP000198424">
    <property type="component" value="Unassembled WGS sequence"/>
</dbReference>
<evidence type="ECO:0000313" key="6">
    <source>
        <dbReference type="Proteomes" id="UP000198424"/>
    </source>
</evidence>
<dbReference type="Proteomes" id="UP000028712">
    <property type="component" value="Unassembled WGS sequence"/>
</dbReference>
<keyword evidence="3" id="KW-0418">Kinase</keyword>
<evidence type="ECO:0000313" key="3">
    <source>
        <dbReference type="EMBL" id="KFF19418.1"/>
    </source>
</evidence>
<keyword evidence="1" id="KW-1133">Transmembrane helix</keyword>
<feature type="transmembrane region" description="Helical" evidence="1">
    <location>
        <begin position="187"/>
        <end position="205"/>
    </location>
</feature>
<keyword evidence="3" id="KW-0808">Transferase</keyword>
<dbReference type="AlphaFoldDB" id="A0A086ARV4"/>
<feature type="transmembrane region" description="Helical" evidence="1">
    <location>
        <begin position="65"/>
        <end position="84"/>
    </location>
</feature>
<feature type="transmembrane region" description="Helical" evidence="1">
    <location>
        <begin position="145"/>
        <end position="167"/>
    </location>
</feature>
<dbReference type="eggNOG" id="COG2207">
    <property type="taxonomic scope" value="Bacteria"/>
</dbReference>
<evidence type="ECO:0000256" key="1">
    <source>
        <dbReference type="SAM" id="Phobius"/>
    </source>
</evidence>
<dbReference type="InterPro" id="IPR018060">
    <property type="entry name" value="HTH_AraC"/>
</dbReference>
<comment type="caution">
    <text evidence="3">The sequence shown here is derived from an EMBL/GenBank/DDBJ whole genome shotgun (WGS) entry which is preliminary data.</text>
</comment>
<feature type="transmembrane region" description="Helical" evidence="1">
    <location>
        <begin position="6"/>
        <end position="27"/>
    </location>
</feature>
<gene>
    <name evidence="4" type="ORF">B0A62_04080</name>
    <name evidence="3" type="ORF">IW20_02750</name>
</gene>
<reference evidence="3 5" key="1">
    <citation type="submission" date="2014-07" db="EMBL/GenBank/DDBJ databases">
        <title>Genome of Flavobacterium hydatis DSM 2063.</title>
        <authorList>
            <person name="Pipes S.E."/>
            <person name="Stropko S.J."/>
            <person name="Newman J.D."/>
        </authorList>
    </citation>
    <scope>NUCLEOTIDE SEQUENCE [LARGE SCALE GENOMIC DNA]</scope>
    <source>
        <strain evidence="3 5">DSM 2063</strain>
    </source>
</reference>
<feature type="transmembrane region" description="Helical" evidence="1">
    <location>
        <begin position="96"/>
        <end position="114"/>
    </location>
</feature>
<dbReference type="RefSeq" id="WP_035618408.1">
    <property type="nucleotide sequence ID" value="NZ_JBEWQG010000001.1"/>
</dbReference>
<dbReference type="PROSITE" id="PS01124">
    <property type="entry name" value="HTH_ARAC_FAMILY_2"/>
    <property type="match status" value="1"/>
</dbReference>
<keyword evidence="1" id="KW-0812">Transmembrane</keyword>
<organism evidence="3 5">
    <name type="scientific">Flavobacterium hydatis</name>
    <name type="common">Cytophaga aquatilis</name>
    <dbReference type="NCBI Taxonomy" id="991"/>
    <lineage>
        <taxon>Bacteria</taxon>
        <taxon>Pseudomonadati</taxon>
        <taxon>Bacteroidota</taxon>
        <taxon>Flavobacteriia</taxon>
        <taxon>Flavobacteriales</taxon>
        <taxon>Flavobacteriaceae</taxon>
        <taxon>Flavobacterium</taxon>
    </lineage>
</organism>
<feature type="transmembrane region" description="Helical" evidence="1">
    <location>
        <begin position="217"/>
        <end position="236"/>
    </location>
</feature>
<keyword evidence="1" id="KW-0472">Membrane</keyword>
<dbReference type="EMBL" id="MUGY01000004">
    <property type="protein sequence ID" value="OXA96453.1"/>
    <property type="molecule type" value="Genomic_DNA"/>
</dbReference>
<dbReference type="GO" id="GO:0016301">
    <property type="term" value="F:kinase activity"/>
    <property type="evidence" value="ECO:0007669"/>
    <property type="project" value="UniProtKB-KW"/>
</dbReference>
<evidence type="ECO:0000259" key="2">
    <source>
        <dbReference type="PROSITE" id="PS01124"/>
    </source>
</evidence>